<proteinExistence type="inferred from homology"/>
<feature type="domain" description="Hflx-type G" evidence="7">
    <location>
        <begin position="222"/>
        <end position="395"/>
    </location>
</feature>
<dbReference type="PANTHER" id="PTHR10229:SF0">
    <property type="entry name" value="GTP-BINDING PROTEIN 6-RELATED"/>
    <property type="match status" value="1"/>
</dbReference>
<comment type="subunit">
    <text evidence="5">Monomer. Associates with the 50S ribosomal subunit.</text>
</comment>
<dbReference type="EMBL" id="FQZC01000001">
    <property type="protein sequence ID" value="SHI73129.1"/>
    <property type="molecule type" value="Genomic_DNA"/>
</dbReference>
<evidence type="ECO:0000256" key="2">
    <source>
        <dbReference type="ARBA" id="ARBA00022741"/>
    </source>
</evidence>
<protein>
    <recommendedName>
        <fullName evidence="5">GTPase HflX</fullName>
    </recommendedName>
    <alternativeName>
        <fullName evidence="5">GTP-binding protein HflX</fullName>
    </alternativeName>
</protein>
<dbReference type="Pfam" id="PF16360">
    <property type="entry name" value="GTP-bdg_M"/>
    <property type="match status" value="1"/>
</dbReference>
<accession>A0ABY1I7S1</accession>
<evidence type="ECO:0000256" key="4">
    <source>
        <dbReference type="ARBA" id="ARBA00023134"/>
    </source>
</evidence>
<feature type="coiled-coil region" evidence="6">
    <location>
        <begin position="181"/>
        <end position="215"/>
    </location>
</feature>
<dbReference type="InterPro" id="IPR042108">
    <property type="entry name" value="GTPase_HflX_N_sf"/>
</dbReference>
<dbReference type="Pfam" id="PF13167">
    <property type="entry name" value="GTP-bdg_N"/>
    <property type="match status" value="1"/>
</dbReference>
<evidence type="ECO:0000256" key="1">
    <source>
        <dbReference type="ARBA" id="ARBA00022723"/>
    </source>
</evidence>
<keyword evidence="2 5" id="KW-0547">Nucleotide-binding</keyword>
<organism evidence="8 9">
    <name type="scientific">Aureimonas altamirensis DSM 21988</name>
    <dbReference type="NCBI Taxonomy" id="1121026"/>
    <lineage>
        <taxon>Bacteria</taxon>
        <taxon>Pseudomonadati</taxon>
        <taxon>Pseudomonadota</taxon>
        <taxon>Alphaproteobacteria</taxon>
        <taxon>Hyphomicrobiales</taxon>
        <taxon>Aurantimonadaceae</taxon>
        <taxon>Aureimonas</taxon>
    </lineage>
</organism>
<dbReference type="InterPro" id="IPR027417">
    <property type="entry name" value="P-loop_NTPase"/>
</dbReference>
<comment type="caution">
    <text evidence="8">The sequence shown here is derived from an EMBL/GenBank/DDBJ whole genome shotgun (WGS) entry which is preliminary data.</text>
</comment>
<dbReference type="InterPro" id="IPR006073">
    <property type="entry name" value="GTP-bd"/>
</dbReference>
<dbReference type="PIRSF" id="PIRSF006809">
    <property type="entry name" value="GTP-binding_hflX_prd"/>
    <property type="match status" value="1"/>
</dbReference>
<keyword evidence="3" id="KW-0460">Magnesium</keyword>
<comment type="similarity">
    <text evidence="5">Belongs to the TRAFAC class OBG-HflX-like GTPase superfamily. HflX GTPase family.</text>
</comment>
<evidence type="ECO:0000256" key="6">
    <source>
        <dbReference type="SAM" id="Coils"/>
    </source>
</evidence>
<keyword evidence="9" id="KW-1185">Reference proteome</keyword>
<dbReference type="PRINTS" id="PR00326">
    <property type="entry name" value="GTP1OBG"/>
</dbReference>
<dbReference type="InterPro" id="IPR030394">
    <property type="entry name" value="G_HFLX_dom"/>
</dbReference>
<dbReference type="InterPro" id="IPR016496">
    <property type="entry name" value="GTPase_HflX"/>
</dbReference>
<dbReference type="Gene3D" id="3.40.50.11060">
    <property type="entry name" value="GTPase HflX, N-terminal domain"/>
    <property type="match status" value="1"/>
</dbReference>
<dbReference type="PANTHER" id="PTHR10229">
    <property type="entry name" value="GTP-BINDING PROTEIN HFLX"/>
    <property type="match status" value="1"/>
</dbReference>
<reference evidence="8 9" key="1">
    <citation type="submission" date="2016-11" db="EMBL/GenBank/DDBJ databases">
        <authorList>
            <person name="Varghese N."/>
            <person name="Submissions S."/>
        </authorList>
    </citation>
    <scope>NUCLEOTIDE SEQUENCE [LARGE SCALE GENOMIC DNA]</scope>
    <source>
        <strain evidence="8 9">DSM 21988</strain>
    </source>
</reference>
<evidence type="ECO:0000313" key="9">
    <source>
        <dbReference type="Proteomes" id="UP000184290"/>
    </source>
</evidence>
<sequence>MTEFSTERAKGPIEHKRIPTRAAVIVPIVRKPAPVDDPTEAARRGGEEKLAEAVGLAAAIELDIVAAELVQVAKARPATLIGAGKVDELKGLVAAEEIGLVIVDHPLTPVQQRNLEKELDCKVLDRTGLILEIFGRRARTREGRLQVELAHLNYQRGRLVRSWTHLERQRGGAGFLGGPGETQIEADRRQLQEKIKRLEKELDAVRRTRTLHRAKRKKAPHPTVALVGYTNAGKSTLFNTVTGADILAKDLLFATLDPTLRRITLPHGTPVIFSDTVGFISDLPTHLVAAFRATLEEVIEADLVLHVRDMAHPEAAAQASDVRKILSSLEVDPDDTDHVIEVWNKADLMDEVARERLSAAADSAPGHAAHLVSALTGEGVDALMAAIEERIAGAAQPLHLELPSSSLALLPWLYDNATVTEREDREDGSVALTLAMTDQARAELRRLAGRHPGMVIETTAMKAADPIPDAADAAGRPWS</sequence>
<gene>
    <name evidence="5" type="primary">hflX</name>
    <name evidence="8" type="ORF">SAMN02745911_0987</name>
</gene>
<keyword evidence="1" id="KW-0479">Metal-binding</keyword>
<dbReference type="Pfam" id="PF19275">
    <property type="entry name" value="HflX_C"/>
    <property type="match status" value="1"/>
</dbReference>
<keyword evidence="6" id="KW-0175">Coiled coil</keyword>
<dbReference type="Proteomes" id="UP000184290">
    <property type="component" value="Unassembled WGS sequence"/>
</dbReference>
<evidence type="ECO:0000256" key="3">
    <source>
        <dbReference type="ARBA" id="ARBA00022842"/>
    </source>
</evidence>
<dbReference type="InterPro" id="IPR025121">
    <property type="entry name" value="GTPase_HflX_N"/>
</dbReference>
<keyword evidence="4 5" id="KW-0342">GTP-binding</keyword>
<dbReference type="PROSITE" id="PS51705">
    <property type="entry name" value="G_HFLX"/>
    <property type="match status" value="1"/>
</dbReference>
<dbReference type="RefSeq" id="WP_244546160.1">
    <property type="nucleotide sequence ID" value="NZ_FQZC01000001.1"/>
</dbReference>
<keyword evidence="5" id="KW-0963">Cytoplasm</keyword>
<dbReference type="InterPro" id="IPR032305">
    <property type="entry name" value="GTP-bd_M"/>
</dbReference>
<evidence type="ECO:0000313" key="8">
    <source>
        <dbReference type="EMBL" id="SHI73129.1"/>
    </source>
</evidence>
<dbReference type="Gene3D" id="6.10.250.2860">
    <property type="match status" value="1"/>
</dbReference>
<dbReference type="CDD" id="cd01878">
    <property type="entry name" value="HflX"/>
    <property type="match status" value="1"/>
</dbReference>
<comment type="function">
    <text evidence="5">GTPase that associates with the 50S ribosomal subunit and may have a role during protein synthesis or ribosome biogenesis.</text>
</comment>
<evidence type="ECO:0000259" key="7">
    <source>
        <dbReference type="PROSITE" id="PS51705"/>
    </source>
</evidence>
<dbReference type="Gene3D" id="3.40.50.300">
    <property type="entry name" value="P-loop containing nucleotide triphosphate hydrolases"/>
    <property type="match status" value="1"/>
</dbReference>
<evidence type="ECO:0000256" key="5">
    <source>
        <dbReference type="HAMAP-Rule" id="MF_00900"/>
    </source>
</evidence>
<dbReference type="Pfam" id="PF01926">
    <property type="entry name" value="MMR_HSR1"/>
    <property type="match status" value="1"/>
</dbReference>
<dbReference type="SUPFAM" id="SSF52540">
    <property type="entry name" value="P-loop containing nucleoside triphosphate hydrolases"/>
    <property type="match status" value="1"/>
</dbReference>
<dbReference type="NCBIfam" id="TIGR03156">
    <property type="entry name" value="GTP_HflX"/>
    <property type="match status" value="1"/>
</dbReference>
<dbReference type="HAMAP" id="MF_00900">
    <property type="entry name" value="GTPase_HflX"/>
    <property type="match status" value="1"/>
</dbReference>
<name>A0ABY1I7S1_9HYPH</name>
<dbReference type="InterPro" id="IPR045498">
    <property type="entry name" value="HflX_C"/>
</dbReference>
<comment type="subcellular location">
    <subcellularLocation>
        <location evidence="5">Cytoplasm</location>
    </subcellularLocation>
    <text evidence="5">May associate with membranes.</text>
</comment>